<dbReference type="Proteomes" id="UP001069145">
    <property type="component" value="Unassembled WGS sequence"/>
</dbReference>
<dbReference type="Proteomes" id="UP000594771">
    <property type="component" value="Chromosome"/>
</dbReference>
<dbReference type="GO" id="GO:0005506">
    <property type="term" value="F:iron ion binding"/>
    <property type="evidence" value="ECO:0007669"/>
    <property type="project" value="InterPro"/>
</dbReference>
<keyword evidence="7 14" id="KW-0479">Metal-binding</keyword>
<comment type="subunit">
    <text evidence="3 14">Homodimer.</text>
</comment>
<gene>
    <name evidence="14" type="primary">luxS</name>
    <name evidence="16" type="ORF">I6G68_00675</name>
    <name evidence="15" type="ORF">ODY43_05530</name>
</gene>
<dbReference type="EC" id="4.4.1.21" evidence="4 14"/>
<dbReference type="EMBL" id="JAOTML010000005">
    <property type="protein sequence ID" value="MCY3053449.1"/>
    <property type="molecule type" value="Genomic_DNA"/>
</dbReference>
<evidence type="ECO:0000256" key="11">
    <source>
        <dbReference type="ARBA" id="ARBA00024654"/>
    </source>
</evidence>
<dbReference type="InterPro" id="IPR011249">
    <property type="entry name" value="Metalloenz_LuxS/M16"/>
</dbReference>
<evidence type="ECO:0000256" key="10">
    <source>
        <dbReference type="ARBA" id="ARBA00023239"/>
    </source>
</evidence>
<dbReference type="NCBIfam" id="NF002606">
    <property type="entry name" value="PRK02260.2-4"/>
    <property type="match status" value="1"/>
</dbReference>
<reference evidence="15" key="2">
    <citation type="submission" date="2022-09" db="EMBL/GenBank/DDBJ databases">
        <title>Aerococcus urinae taxonomy study.</title>
        <authorList>
            <person name="Christensen J."/>
            <person name="Senneby E."/>
        </authorList>
    </citation>
    <scope>NUCLEOTIDE SEQUENCE</scope>
    <source>
        <strain evidence="15">NLD-066-U95</strain>
    </source>
</reference>
<keyword evidence="18" id="KW-1185">Reference proteome</keyword>
<evidence type="ECO:0000256" key="14">
    <source>
        <dbReference type="HAMAP-Rule" id="MF_00091"/>
    </source>
</evidence>
<comment type="similarity">
    <text evidence="2 14">Belongs to the LuxS family.</text>
</comment>
<evidence type="ECO:0000256" key="2">
    <source>
        <dbReference type="ARBA" id="ARBA00007311"/>
    </source>
</evidence>
<dbReference type="InterPro" id="IPR003815">
    <property type="entry name" value="S-ribosylhomocysteinase"/>
</dbReference>
<evidence type="ECO:0000256" key="9">
    <source>
        <dbReference type="ARBA" id="ARBA00023004"/>
    </source>
</evidence>
<name>A0A0X8FD35_9LACT</name>
<dbReference type="GO" id="GO:0043768">
    <property type="term" value="F:S-ribosylhomocysteine lyase activity"/>
    <property type="evidence" value="ECO:0007669"/>
    <property type="project" value="UniProtKB-UniRule"/>
</dbReference>
<dbReference type="InterPro" id="IPR037005">
    <property type="entry name" value="LuxS_sf"/>
</dbReference>
<dbReference type="Pfam" id="PF02664">
    <property type="entry name" value="LuxS"/>
    <property type="match status" value="1"/>
</dbReference>
<evidence type="ECO:0000313" key="16">
    <source>
        <dbReference type="EMBL" id="QPS01626.1"/>
    </source>
</evidence>
<reference evidence="16 17" key="1">
    <citation type="submission" date="2020-12" db="EMBL/GenBank/DDBJ databases">
        <title>FDA dAtabase for Regulatory Grade micrObial Sequences (FDA-ARGOS): Supporting development and validation of Infectious Disease Dx tests.</title>
        <authorList>
            <person name="Sproer C."/>
            <person name="Gronow S."/>
            <person name="Severitt S."/>
            <person name="Schroder I."/>
            <person name="Tallon L."/>
            <person name="Sadzewicz L."/>
            <person name="Zhao X."/>
            <person name="Boylan J."/>
            <person name="Ott S."/>
            <person name="Bowen H."/>
            <person name="Vavikolanu K."/>
            <person name="Mehta A."/>
            <person name="Aluvathingal J."/>
            <person name="Nadendla S."/>
            <person name="Lowell S."/>
            <person name="Myers T."/>
            <person name="Yan Y."/>
            <person name="Sichtig H."/>
        </authorList>
    </citation>
    <scope>NUCLEOTIDE SEQUENCE [LARGE SCALE GENOMIC DNA]</scope>
    <source>
        <strain evidence="16 17">FDAARGOS_911</strain>
    </source>
</reference>
<dbReference type="PRINTS" id="PR01487">
    <property type="entry name" value="LUXSPROTEIN"/>
</dbReference>
<evidence type="ECO:0000313" key="15">
    <source>
        <dbReference type="EMBL" id="MCY3053449.1"/>
    </source>
</evidence>
<evidence type="ECO:0000256" key="1">
    <source>
        <dbReference type="ARBA" id="ARBA00000297"/>
    </source>
</evidence>
<dbReference type="PANTHER" id="PTHR35799">
    <property type="entry name" value="S-RIBOSYLHOMOCYSTEINE LYASE"/>
    <property type="match status" value="1"/>
</dbReference>
<dbReference type="PIRSF" id="PIRSF006160">
    <property type="entry name" value="AI2"/>
    <property type="match status" value="1"/>
</dbReference>
<keyword evidence="10 14" id="KW-0456">Lyase</keyword>
<comment type="catalytic activity">
    <reaction evidence="1 14">
        <text>S-(5-deoxy-D-ribos-5-yl)-L-homocysteine = (S)-4,5-dihydroxypentane-2,3-dione + L-homocysteine</text>
        <dbReference type="Rhea" id="RHEA:17753"/>
        <dbReference type="ChEBI" id="CHEBI:29484"/>
        <dbReference type="ChEBI" id="CHEBI:58195"/>
        <dbReference type="ChEBI" id="CHEBI:58199"/>
        <dbReference type="EC" id="4.4.1.21"/>
    </reaction>
</comment>
<feature type="binding site" evidence="14">
    <location>
        <position position="58"/>
    </location>
    <ligand>
        <name>Fe cation</name>
        <dbReference type="ChEBI" id="CHEBI:24875"/>
    </ligand>
</feature>
<feature type="binding site" evidence="14">
    <location>
        <position position="123"/>
    </location>
    <ligand>
        <name>Fe cation</name>
        <dbReference type="ChEBI" id="CHEBI:24875"/>
    </ligand>
</feature>
<evidence type="ECO:0000256" key="3">
    <source>
        <dbReference type="ARBA" id="ARBA00011738"/>
    </source>
</evidence>
<dbReference type="GeneID" id="35768186"/>
<evidence type="ECO:0000256" key="5">
    <source>
        <dbReference type="ARBA" id="ARBA00015130"/>
    </source>
</evidence>
<dbReference type="AlphaFoldDB" id="A0A0X8FD35"/>
<dbReference type="OrthoDB" id="9788129at2"/>
<evidence type="ECO:0000313" key="17">
    <source>
        <dbReference type="Proteomes" id="UP000594771"/>
    </source>
</evidence>
<evidence type="ECO:0000256" key="4">
    <source>
        <dbReference type="ARBA" id="ARBA00012240"/>
    </source>
</evidence>
<organism evidence="16 17">
    <name type="scientific">Aerococcus urinae</name>
    <dbReference type="NCBI Taxonomy" id="1376"/>
    <lineage>
        <taxon>Bacteria</taxon>
        <taxon>Bacillati</taxon>
        <taxon>Bacillota</taxon>
        <taxon>Bacilli</taxon>
        <taxon>Lactobacillales</taxon>
        <taxon>Aerococcaceae</taxon>
        <taxon>Aerococcus</taxon>
    </lineage>
</organism>
<keyword evidence="6 14" id="KW-0673">Quorum sensing</keyword>
<evidence type="ECO:0000256" key="12">
    <source>
        <dbReference type="ARBA" id="ARBA00030600"/>
    </source>
</evidence>
<dbReference type="EMBL" id="CP065662">
    <property type="protein sequence ID" value="QPS01626.1"/>
    <property type="molecule type" value="Genomic_DNA"/>
</dbReference>
<evidence type="ECO:0000256" key="13">
    <source>
        <dbReference type="ARBA" id="ARBA00031777"/>
    </source>
</evidence>
<evidence type="ECO:0000313" key="18">
    <source>
        <dbReference type="Proteomes" id="UP001069145"/>
    </source>
</evidence>
<dbReference type="HAMAP" id="MF_00091">
    <property type="entry name" value="LuxS"/>
    <property type="match status" value="1"/>
</dbReference>
<comment type="function">
    <text evidence="11 14">Involved in the synthesis of autoinducer 2 (AI-2) which is secreted by bacteria and is used to communicate both the cell density and the metabolic potential of the environment. The regulation of gene expression in response to changes in cell density is called quorum sensing. Catalyzes the transformation of S-ribosylhomocysteine (RHC) to homocysteine (HC) and 4,5-dihydroxy-2,3-pentadione (DPD).</text>
</comment>
<evidence type="ECO:0000256" key="8">
    <source>
        <dbReference type="ARBA" id="ARBA00022929"/>
    </source>
</evidence>
<accession>A0A0X8FD35</accession>
<feature type="binding site" evidence="14">
    <location>
        <position position="54"/>
    </location>
    <ligand>
        <name>Fe cation</name>
        <dbReference type="ChEBI" id="CHEBI:24875"/>
    </ligand>
</feature>
<dbReference type="RefSeq" id="WP_060777550.1">
    <property type="nucleotide sequence ID" value="NZ_CAJHLF010000001.1"/>
</dbReference>
<keyword evidence="9 14" id="KW-0408">Iron</keyword>
<dbReference type="SUPFAM" id="SSF63411">
    <property type="entry name" value="LuxS/MPP-like metallohydrolase"/>
    <property type="match status" value="1"/>
</dbReference>
<proteinExistence type="inferred from homology"/>
<protein>
    <recommendedName>
        <fullName evidence="5 14">S-ribosylhomocysteine lyase</fullName>
        <ecNumber evidence="4 14">4.4.1.21</ecNumber>
    </recommendedName>
    <alternativeName>
        <fullName evidence="12 14">AI-2 synthesis protein</fullName>
    </alternativeName>
    <alternativeName>
        <fullName evidence="13 14">Autoinducer-2 production protein LuxS</fullName>
    </alternativeName>
</protein>
<evidence type="ECO:0000256" key="7">
    <source>
        <dbReference type="ARBA" id="ARBA00022723"/>
    </source>
</evidence>
<dbReference type="PANTHER" id="PTHR35799:SF1">
    <property type="entry name" value="S-RIBOSYLHOMOCYSTEINE LYASE"/>
    <property type="match status" value="1"/>
</dbReference>
<dbReference type="Gene3D" id="3.30.1360.80">
    <property type="entry name" value="S-ribosylhomocysteinase (LuxS)"/>
    <property type="match status" value="1"/>
</dbReference>
<keyword evidence="8 14" id="KW-0071">Autoinducer synthesis</keyword>
<evidence type="ECO:0000256" key="6">
    <source>
        <dbReference type="ARBA" id="ARBA00022654"/>
    </source>
</evidence>
<dbReference type="KEGG" id="aun:AWM73_00350"/>
<dbReference type="GO" id="GO:0009372">
    <property type="term" value="P:quorum sensing"/>
    <property type="evidence" value="ECO:0007669"/>
    <property type="project" value="UniProtKB-UniRule"/>
</dbReference>
<sequence length="161" mass="18200">MAKVESFDLDHNKVKPPYVRVAGREEGEHGDQITKFDIRLVQPNEQAIPTAALHTIEHMSAAYIRDYLEGVIDLSPMGCRTGFYLIMWGQAEPEEVAVAYTKVLRDIVKSDWSDVQGTEAVSCGNYRDHSLFGAQEWAKKILDQGFSKDPFDRQVVEVPED</sequence>
<comment type="cofactor">
    <cofactor evidence="14">
        <name>Fe cation</name>
        <dbReference type="ChEBI" id="CHEBI:24875"/>
    </cofactor>
    <text evidence="14">Binds 1 Fe cation per subunit.</text>
</comment>